<dbReference type="CDD" id="cd01998">
    <property type="entry name" value="MnmA_TRMU-like"/>
    <property type="match status" value="1"/>
</dbReference>
<dbReference type="GO" id="GO:0002143">
    <property type="term" value="P:tRNA wobble position uridine thiolation"/>
    <property type="evidence" value="ECO:0007669"/>
    <property type="project" value="TreeGrafter"/>
</dbReference>
<feature type="domain" description="tRNA-specific 2-thiouridylase MnmA-like central" evidence="11">
    <location>
        <begin position="234"/>
        <end position="294"/>
    </location>
</feature>
<evidence type="ECO:0000256" key="7">
    <source>
        <dbReference type="ARBA" id="ARBA00023157"/>
    </source>
</evidence>
<feature type="active site" description="Nucleophile" evidence="9">
    <location>
        <position position="114"/>
    </location>
</feature>
<dbReference type="InterPro" id="IPR014729">
    <property type="entry name" value="Rossmann-like_a/b/a_fold"/>
</dbReference>
<feature type="site" description="Interaction with tRNA" evidence="9">
    <location>
        <position position="139"/>
    </location>
</feature>
<dbReference type="FunFam" id="2.30.30.280:FF:000001">
    <property type="entry name" value="tRNA-specific 2-thiouridylase MnmA"/>
    <property type="match status" value="1"/>
</dbReference>
<feature type="binding site" evidence="9">
    <location>
        <begin position="22"/>
        <end position="29"/>
    </location>
    <ligand>
        <name>ATP</name>
        <dbReference type="ChEBI" id="CHEBI:30616"/>
    </ligand>
</feature>
<evidence type="ECO:0000256" key="9">
    <source>
        <dbReference type="HAMAP-Rule" id="MF_00144"/>
    </source>
</evidence>
<dbReference type="InterPro" id="IPR023382">
    <property type="entry name" value="MnmA-like_central_sf"/>
</dbReference>
<comment type="catalytic activity">
    <reaction evidence="8 9">
        <text>S-sulfanyl-L-cysteinyl-[protein] + uridine(34) in tRNA + AH2 + ATP = 2-thiouridine(34) in tRNA + L-cysteinyl-[protein] + A + AMP + diphosphate + H(+)</text>
        <dbReference type="Rhea" id="RHEA:47032"/>
        <dbReference type="Rhea" id="RHEA-COMP:10131"/>
        <dbReference type="Rhea" id="RHEA-COMP:11726"/>
        <dbReference type="Rhea" id="RHEA-COMP:11727"/>
        <dbReference type="Rhea" id="RHEA-COMP:11728"/>
        <dbReference type="ChEBI" id="CHEBI:13193"/>
        <dbReference type="ChEBI" id="CHEBI:15378"/>
        <dbReference type="ChEBI" id="CHEBI:17499"/>
        <dbReference type="ChEBI" id="CHEBI:29950"/>
        <dbReference type="ChEBI" id="CHEBI:30616"/>
        <dbReference type="ChEBI" id="CHEBI:33019"/>
        <dbReference type="ChEBI" id="CHEBI:61963"/>
        <dbReference type="ChEBI" id="CHEBI:65315"/>
        <dbReference type="ChEBI" id="CHEBI:87170"/>
        <dbReference type="ChEBI" id="CHEBI:456215"/>
        <dbReference type="EC" id="2.8.1.13"/>
    </reaction>
</comment>
<evidence type="ECO:0000256" key="6">
    <source>
        <dbReference type="ARBA" id="ARBA00022884"/>
    </source>
</evidence>
<evidence type="ECO:0000256" key="2">
    <source>
        <dbReference type="ARBA" id="ARBA00022679"/>
    </source>
</evidence>
<dbReference type="Proteomes" id="UP000178092">
    <property type="component" value="Unassembled WGS sequence"/>
</dbReference>
<dbReference type="NCBIfam" id="TIGR00420">
    <property type="entry name" value="trmU"/>
    <property type="match status" value="1"/>
</dbReference>
<feature type="domain" description="tRNA-specific 2-thiouridylase MnmA-like C-terminal" evidence="10">
    <location>
        <begin position="305"/>
        <end position="377"/>
    </location>
</feature>
<evidence type="ECO:0000313" key="12">
    <source>
        <dbReference type="EMBL" id="OHA65285.1"/>
    </source>
</evidence>
<protein>
    <recommendedName>
        <fullName evidence="9">tRNA-specific 2-thiouridylase MnmA</fullName>
        <ecNumber evidence="9">2.8.1.13</ecNumber>
    </recommendedName>
</protein>
<feature type="region of interest" description="Interaction with tRNA" evidence="9">
    <location>
        <begin position="328"/>
        <end position="329"/>
    </location>
</feature>
<comment type="caution">
    <text evidence="9">Lacks conserved residue(s) required for the propagation of feature annotation.</text>
</comment>
<dbReference type="GO" id="GO:0005737">
    <property type="term" value="C:cytoplasm"/>
    <property type="evidence" value="ECO:0007669"/>
    <property type="project" value="UniProtKB-SubCell"/>
</dbReference>
<dbReference type="FunFam" id="3.40.50.620:FF:000115">
    <property type="entry name" value="tRNA-specific 2-thiouridylase MnmA"/>
    <property type="match status" value="1"/>
</dbReference>
<keyword evidence="3 9" id="KW-0819">tRNA processing</keyword>
<accession>A0A1G2QXD3</accession>
<evidence type="ECO:0000259" key="11">
    <source>
        <dbReference type="Pfam" id="PF20259"/>
    </source>
</evidence>
<dbReference type="Pfam" id="PF20259">
    <property type="entry name" value="tRNA_Me_trans_M"/>
    <property type="match status" value="1"/>
</dbReference>
<dbReference type="AlphaFoldDB" id="A0A1G2QXD3"/>
<comment type="similarity">
    <text evidence="9">Belongs to the MnmA/TRMU family.</text>
</comment>
<feature type="region of interest" description="Interaction with tRNA" evidence="9">
    <location>
        <begin position="175"/>
        <end position="177"/>
    </location>
</feature>
<evidence type="ECO:0000256" key="4">
    <source>
        <dbReference type="ARBA" id="ARBA00022741"/>
    </source>
</evidence>
<dbReference type="InterPro" id="IPR046884">
    <property type="entry name" value="MnmA-like_central"/>
</dbReference>
<feature type="active site" description="Cysteine persulfide intermediate" evidence="9">
    <location>
        <position position="225"/>
    </location>
</feature>
<evidence type="ECO:0000259" key="10">
    <source>
        <dbReference type="Pfam" id="PF20258"/>
    </source>
</evidence>
<gene>
    <name evidence="9" type="primary">mnmA</name>
    <name evidence="12" type="ORF">A3C04_03200</name>
</gene>
<keyword evidence="1 9" id="KW-0820">tRNA-binding</keyword>
<dbReference type="EMBL" id="MHTV01000045">
    <property type="protein sequence ID" value="OHA65285.1"/>
    <property type="molecule type" value="Genomic_DNA"/>
</dbReference>
<name>A0A1G2QXD3_9BACT</name>
<comment type="function">
    <text evidence="9">Catalyzes the 2-thiolation of uridine at the wobble position (U34) of tRNA, leading to the formation of s(2)U34.</text>
</comment>
<comment type="subcellular location">
    <subcellularLocation>
        <location evidence="9">Cytoplasm</location>
    </subcellularLocation>
</comment>
<organism evidence="12 13">
    <name type="scientific">Candidatus Wildermuthbacteria bacterium RIFCSPHIGHO2_02_FULL_45_25</name>
    <dbReference type="NCBI Taxonomy" id="1802450"/>
    <lineage>
        <taxon>Bacteria</taxon>
        <taxon>Candidatus Wildermuthiibacteriota</taxon>
    </lineage>
</organism>
<evidence type="ECO:0000256" key="3">
    <source>
        <dbReference type="ARBA" id="ARBA00022694"/>
    </source>
</evidence>
<keyword evidence="5 9" id="KW-0067">ATP-binding</keyword>
<dbReference type="Gene3D" id="2.30.30.280">
    <property type="entry name" value="Adenine nucleotide alpha hydrolases-like domains"/>
    <property type="match status" value="1"/>
</dbReference>
<feature type="binding site" evidence="9">
    <location>
        <position position="138"/>
    </location>
    <ligand>
        <name>ATP</name>
        <dbReference type="ChEBI" id="CHEBI:30616"/>
    </ligand>
</feature>
<dbReference type="PANTHER" id="PTHR11933">
    <property type="entry name" value="TRNA 5-METHYLAMINOMETHYL-2-THIOURIDYLATE -METHYLTRANSFERASE"/>
    <property type="match status" value="1"/>
</dbReference>
<dbReference type="InterPro" id="IPR046885">
    <property type="entry name" value="MnmA-like_C"/>
</dbReference>
<dbReference type="EC" id="2.8.1.13" evidence="9"/>
<dbReference type="GO" id="GO:0005524">
    <property type="term" value="F:ATP binding"/>
    <property type="evidence" value="ECO:0007669"/>
    <property type="project" value="UniProtKB-KW"/>
</dbReference>
<evidence type="ECO:0000256" key="8">
    <source>
        <dbReference type="ARBA" id="ARBA00051542"/>
    </source>
</evidence>
<dbReference type="NCBIfam" id="NF001138">
    <property type="entry name" value="PRK00143.1"/>
    <property type="match status" value="1"/>
</dbReference>
<evidence type="ECO:0000256" key="5">
    <source>
        <dbReference type="ARBA" id="ARBA00022840"/>
    </source>
</evidence>
<keyword evidence="7" id="KW-1015">Disulfide bond</keyword>
<feature type="region of interest" description="Interaction with target base in tRNA" evidence="9">
    <location>
        <begin position="109"/>
        <end position="111"/>
    </location>
</feature>
<feature type="binding site" evidence="9">
    <location>
        <position position="48"/>
    </location>
    <ligand>
        <name>ATP</name>
        <dbReference type="ChEBI" id="CHEBI:30616"/>
    </ligand>
</feature>
<keyword evidence="6 9" id="KW-0694">RNA-binding</keyword>
<proteinExistence type="inferred from homology"/>
<dbReference type="GO" id="GO:0000049">
    <property type="term" value="F:tRNA binding"/>
    <property type="evidence" value="ECO:0007669"/>
    <property type="project" value="UniProtKB-KW"/>
</dbReference>
<dbReference type="Pfam" id="PF20258">
    <property type="entry name" value="tRNA_Me_trans_C"/>
    <property type="match status" value="1"/>
</dbReference>
<sequence length="378" mass="42701">MARIWNKHKQSNTPLKRKVFVAMSGGVDSSVSAALLKKAGFDVIGIFMKCWSADDPMGENCTSSDDERMARLAAHKIGIPFYSLNFIKEYKERVVNYMLEGYRKGITPNPDVMCNKHIKFGLFFEKAMRLGADFVATGHYARLSRKFPISSSRVPKSRKQQKETVHILAARDENKDQSYFLSMIDPAVLLNVMFPIGEYTKPQVRELAKKFGLPNAERKDSQGICFVGKVDFSDFLKHYIPPKKGEIHDMEGNVLGEHEGAVYYTIGQRKGLGLAGGPYFVVDKDVKRNIVEVSKDENDLLKSRVKISHINWFAKPKKFPANLHVKLRYRSPMAEAVLEERAGEKHVLNFMDPQRAVTKGQFAALYDNNEMIGAGVIS</sequence>
<keyword evidence="9" id="KW-0963">Cytoplasm</keyword>
<dbReference type="HAMAP" id="MF_00144">
    <property type="entry name" value="tRNA_thiouridyl_MnmA"/>
    <property type="match status" value="1"/>
</dbReference>
<dbReference type="InterPro" id="IPR004506">
    <property type="entry name" value="MnmA-like"/>
</dbReference>
<dbReference type="Gene3D" id="3.40.50.620">
    <property type="entry name" value="HUPs"/>
    <property type="match status" value="1"/>
</dbReference>
<reference evidence="12 13" key="1">
    <citation type="journal article" date="2016" name="Nat. Commun.">
        <title>Thousands of microbial genomes shed light on interconnected biogeochemical processes in an aquifer system.</title>
        <authorList>
            <person name="Anantharaman K."/>
            <person name="Brown C.T."/>
            <person name="Hug L.A."/>
            <person name="Sharon I."/>
            <person name="Castelle C.J."/>
            <person name="Probst A.J."/>
            <person name="Thomas B.C."/>
            <person name="Singh A."/>
            <person name="Wilkins M.J."/>
            <person name="Karaoz U."/>
            <person name="Brodie E.L."/>
            <person name="Williams K.H."/>
            <person name="Hubbard S.S."/>
            <person name="Banfield J.F."/>
        </authorList>
    </citation>
    <scope>NUCLEOTIDE SEQUENCE [LARGE SCALE GENOMIC DNA]</scope>
</reference>
<dbReference type="Pfam" id="PF03054">
    <property type="entry name" value="tRNA_Me_trans"/>
    <property type="match status" value="1"/>
</dbReference>
<dbReference type="Gene3D" id="2.40.30.10">
    <property type="entry name" value="Translation factors"/>
    <property type="match status" value="1"/>
</dbReference>
<comment type="caution">
    <text evidence="12">The sequence shown here is derived from an EMBL/GenBank/DDBJ whole genome shotgun (WGS) entry which is preliminary data.</text>
</comment>
<dbReference type="SUPFAM" id="SSF52402">
    <property type="entry name" value="Adenine nucleotide alpha hydrolases-like"/>
    <property type="match status" value="1"/>
</dbReference>
<evidence type="ECO:0000256" key="1">
    <source>
        <dbReference type="ARBA" id="ARBA00022555"/>
    </source>
</evidence>
<keyword evidence="4 9" id="KW-0547">Nucleotide-binding</keyword>
<feature type="site" description="Interaction with tRNA" evidence="9">
    <location>
        <position position="361"/>
    </location>
</feature>
<dbReference type="GO" id="GO:0103016">
    <property type="term" value="F:tRNA-uridine 2-sulfurtransferase activity"/>
    <property type="evidence" value="ECO:0007669"/>
    <property type="project" value="UniProtKB-EC"/>
</dbReference>
<evidence type="ECO:0000313" key="13">
    <source>
        <dbReference type="Proteomes" id="UP000178092"/>
    </source>
</evidence>
<keyword evidence="2 9" id="KW-0808">Transferase</keyword>
<dbReference type="PANTHER" id="PTHR11933:SF5">
    <property type="entry name" value="MITOCHONDRIAL TRNA-SPECIFIC 2-THIOURIDYLASE 1"/>
    <property type="match status" value="1"/>
</dbReference>